<dbReference type="Pfam" id="PF02172">
    <property type="entry name" value="KIX"/>
    <property type="match status" value="1"/>
</dbReference>
<dbReference type="PANTHER" id="PTHR13808">
    <property type="entry name" value="CBP/P300-RELATED"/>
    <property type="match status" value="1"/>
</dbReference>
<dbReference type="PRINTS" id="PR00503">
    <property type="entry name" value="BROMODOMAIN"/>
</dbReference>
<dbReference type="GO" id="GO:0008270">
    <property type="term" value="F:zinc ion binding"/>
    <property type="evidence" value="ECO:0007669"/>
    <property type="project" value="UniProtKB-KW"/>
</dbReference>
<dbReference type="STRING" id="45351.A7S640"/>
<keyword evidence="11 17" id="KW-0103">Bromodomain</keyword>
<dbReference type="PROSITE" id="PS00633">
    <property type="entry name" value="BROMODOMAIN_1"/>
    <property type="match status" value="1"/>
</dbReference>
<dbReference type="Gene3D" id="3.30.40.10">
    <property type="entry name" value="Zinc/RING finger domain, C3HC4 (zinc finger)"/>
    <property type="match status" value="1"/>
</dbReference>
<evidence type="ECO:0000256" key="15">
    <source>
        <dbReference type="ARBA" id="ARBA00023315"/>
    </source>
</evidence>
<feature type="zinc finger region" description="TAZ-type" evidence="18">
    <location>
        <begin position="1344"/>
        <end position="1425"/>
    </location>
</feature>
<feature type="compositionally biased region" description="Polar residues" evidence="20">
    <location>
        <begin position="338"/>
        <end position="347"/>
    </location>
</feature>
<feature type="zinc finger region" description="TAZ-type" evidence="18">
    <location>
        <begin position="2"/>
        <end position="90"/>
    </location>
</feature>
<dbReference type="InterPro" id="IPR036529">
    <property type="entry name" value="KIX_dom_sf"/>
</dbReference>
<feature type="domain" description="Bromo" evidence="21">
    <location>
        <begin position="683"/>
        <end position="755"/>
    </location>
</feature>
<dbReference type="GO" id="GO:0031490">
    <property type="term" value="F:chromatin DNA binding"/>
    <property type="evidence" value="ECO:0000318"/>
    <property type="project" value="GO_Central"/>
</dbReference>
<feature type="domain" description="CBP/p300-type HAT" evidence="25">
    <location>
        <begin position="905"/>
        <end position="1275"/>
    </location>
</feature>
<evidence type="ECO:0000256" key="4">
    <source>
        <dbReference type="ARBA" id="ARBA00022679"/>
    </source>
</evidence>
<dbReference type="SUPFAM" id="SSF57933">
    <property type="entry name" value="TAZ domain"/>
    <property type="match status" value="2"/>
</dbReference>
<evidence type="ECO:0000259" key="24">
    <source>
        <dbReference type="PROSITE" id="PS50952"/>
    </source>
</evidence>
<dbReference type="PhylomeDB" id="A7S640"/>
<evidence type="ECO:0000256" key="13">
    <source>
        <dbReference type="ARBA" id="ARBA00023163"/>
    </source>
</evidence>
<dbReference type="InterPro" id="IPR038547">
    <property type="entry name" value="RING_CBP-p300_sf"/>
</dbReference>
<keyword evidence="6" id="KW-0677">Repeat</keyword>
<evidence type="ECO:0000259" key="23">
    <source>
        <dbReference type="PROSITE" id="PS50135"/>
    </source>
</evidence>
<keyword evidence="13" id="KW-0804">Transcription</keyword>
<dbReference type="InterPro" id="IPR018359">
    <property type="entry name" value="Bromodomain_CS"/>
</dbReference>
<gene>
    <name evidence="26" type="ORF">NEMVEDRAFT_v1g106064</name>
</gene>
<evidence type="ECO:0000259" key="22">
    <source>
        <dbReference type="PROSITE" id="PS50134"/>
    </source>
</evidence>
<feature type="compositionally biased region" description="Polar residues" evidence="20">
    <location>
        <begin position="521"/>
        <end position="540"/>
    </location>
</feature>
<feature type="compositionally biased region" description="Low complexity" evidence="20">
    <location>
        <begin position="551"/>
        <end position="567"/>
    </location>
</feature>
<evidence type="ECO:0000256" key="14">
    <source>
        <dbReference type="ARBA" id="ARBA00023242"/>
    </source>
</evidence>
<dbReference type="CDD" id="cd05495">
    <property type="entry name" value="Bromo_cbp_like"/>
    <property type="match status" value="1"/>
</dbReference>
<keyword evidence="10" id="KW-0805">Transcription regulation</keyword>
<dbReference type="GO" id="GO:0003713">
    <property type="term" value="F:transcription coactivator activity"/>
    <property type="evidence" value="ECO:0000318"/>
    <property type="project" value="GO_Central"/>
</dbReference>
<dbReference type="Pfam" id="PF06001">
    <property type="entry name" value="RING_CBP-p300"/>
    <property type="match status" value="1"/>
</dbReference>
<dbReference type="InterPro" id="IPR001487">
    <property type="entry name" value="Bromodomain"/>
</dbReference>
<dbReference type="SMART" id="SM00291">
    <property type="entry name" value="ZnF_ZZ"/>
    <property type="match status" value="1"/>
</dbReference>
<feature type="compositionally biased region" description="Polar residues" evidence="20">
    <location>
        <begin position="369"/>
        <end position="379"/>
    </location>
</feature>
<protein>
    <recommendedName>
        <fullName evidence="2">histone acetyltransferase</fullName>
        <ecNumber evidence="2">2.3.1.48</ecNumber>
    </recommendedName>
</protein>
<comment type="catalytic activity">
    <reaction evidence="16">
        <text>L-lysyl-[protein] + acetyl-CoA = N(6)-acetyl-L-lysyl-[protein] + CoA + H(+)</text>
        <dbReference type="Rhea" id="RHEA:45948"/>
        <dbReference type="Rhea" id="RHEA-COMP:9752"/>
        <dbReference type="Rhea" id="RHEA-COMP:10731"/>
        <dbReference type="ChEBI" id="CHEBI:15378"/>
        <dbReference type="ChEBI" id="CHEBI:29969"/>
        <dbReference type="ChEBI" id="CHEBI:57287"/>
        <dbReference type="ChEBI" id="CHEBI:57288"/>
        <dbReference type="ChEBI" id="CHEBI:61930"/>
        <dbReference type="EC" id="2.3.1.48"/>
    </reaction>
</comment>
<evidence type="ECO:0000256" key="19">
    <source>
        <dbReference type="PROSITE-ProRule" id="PRU00228"/>
    </source>
</evidence>
<dbReference type="InterPro" id="IPR036427">
    <property type="entry name" value="Bromodomain-like_sf"/>
</dbReference>
<dbReference type="SUPFAM" id="SSF47040">
    <property type="entry name" value="Kix domain of CBP (creb binding protein)"/>
    <property type="match status" value="1"/>
</dbReference>
<evidence type="ECO:0000256" key="2">
    <source>
        <dbReference type="ARBA" id="ARBA00013184"/>
    </source>
</evidence>
<evidence type="ECO:0000256" key="18">
    <source>
        <dbReference type="PROSITE-ProRule" id="PRU00203"/>
    </source>
</evidence>
<dbReference type="Pfam" id="PF08214">
    <property type="entry name" value="HAT_KAT11"/>
    <property type="match status" value="1"/>
</dbReference>
<dbReference type="SUPFAM" id="SSF47370">
    <property type="entry name" value="Bromodomain"/>
    <property type="match status" value="1"/>
</dbReference>
<evidence type="ECO:0000256" key="3">
    <source>
        <dbReference type="ARBA" id="ARBA00022481"/>
    </source>
</evidence>
<evidence type="ECO:0000256" key="16">
    <source>
        <dbReference type="ARBA" id="ARBA00048017"/>
    </source>
</evidence>
<dbReference type="InterPro" id="IPR010303">
    <property type="entry name" value="RING_CBP-p300"/>
</dbReference>
<dbReference type="CDD" id="cd02337">
    <property type="entry name" value="ZZ_CBP"/>
    <property type="match status" value="1"/>
</dbReference>
<dbReference type="InterPro" id="IPR035898">
    <property type="entry name" value="TAZ_dom_sf"/>
</dbReference>
<dbReference type="SMART" id="SM01250">
    <property type="entry name" value="KAT11"/>
    <property type="match status" value="1"/>
</dbReference>
<dbReference type="PROSITE" id="PS50014">
    <property type="entry name" value="BROMODOMAIN_2"/>
    <property type="match status" value="1"/>
</dbReference>
<feature type="region of interest" description="Disordered" evidence="20">
    <location>
        <begin position="1137"/>
        <end position="1185"/>
    </location>
</feature>
<dbReference type="SMART" id="SM00551">
    <property type="entry name" value="ZnF_TAZ"/>
    <property type="match status" value="2"/>
</dbReference>
<dbReference type="GO" id="GO:0140297">
    <property type="term" value="F:DNA-binding transcription factor binding"/>
    <property type="evidence" value="ECO:0007669"/>
    <property type="project" value="UniProtKB-ARBA"/>
</dbReference>
<evidence type="ECO:0000256" key="17">
    <source>
        <dbReference type="PROSITE-ProRule" id="PRU00035"/>
    </source>
</evidence>
<dbReference type="Gene3D" id="2.10.110.40">
    <property type="match status" value="1"/>
</dbReference>
<evidence type="ECO:0000313" key="26">
    <source>
        <dbReference type="EMBL" id="EDO40753.1"/>
    </source>
</evidence>
<dbReference type="SMART" id="SM00297">
    <property type="entry name" value="BROMO"/>
    <property type="match status" value="1"/>
</dbReference>
<name>A7S640_NEMVE</name>
<dbReference type="InParanoid" id="A7S640"/>
<dbReference type="Gene3D" id="3.30.60.90">
    <property type="match status" value="1"/>
</dbReference>
<dbReference type="FunFam" id="1.20.920.10:FF:000001">
    <property type="entry name" value="Histone acetyltransferase p300"/>
    <property type="match status" value="1"/>
</dbReference>
<dbReference type="PROSITE" id="PS50952">
    <property type="entry name" value="KIX"/>
    <property type="match status" value="1"/>
</dbReference>
<feature type="compositionally biased region" description="Low complexity" evidence="20">
    <location>
        <begin position="348"/>
        <end position="368"/>
    </location>
</feature>
<dbReference type="OMA" id="DSARCTT"/>
<dbReference type="GO" id="GO:0045944">
    <property type="term" value="P:positive regulation of transcription by RNA polymerase II"/>
    <property type="evidence" value="ECO:0000318"/>
    <property type="project" value="GO_Central"/>
</dbReference>
<keyword evidence="9" id="KW-0156">Chromatin regulator</keyword>
<dbReference type="FunFam" id="3.30.60.90:FF:000003">
    <property type="entry name" value="E1A binding protein p300"/>
    <property type="match status" value="1"/>
</dbReference>
<dbReference type="PROSITE" id="PS50135">
    <property type="entry name" value="ZF_ZZ_2"/>
    <property type="match status" value="1"/>
</dbReference>
<feature type="non-terminal residue" evidence="26">
    <location>
        <position position="1451"/>
    </location>
</feature>
<keyword evidence="27" id="KW-1185">Reference proteome</keyword>
<evidence type="ECO:0000256" key="7">
    <source>
        <dbReference type="ARBA" id="ARBA00022771"/>
    </source>
</evidence>
<evidence type="ECO:0000256" key="9">
    <source>
        <dbReference type="ARBA" id="ARBA00022853"/>
    </source>
</evidence>
<evidence type="ECO:0000256" key="11">
    <source>
        <dbReference type="ARBA" id="ARBA00023117"/>
    </source>
</evidence>
<keyword evidence="12" id="KW-0010">Activator</keyword>
<feature type="compositionally biased region" description="Low complexity" evidence="20">
    <location>
        <begin position="393"/>
        <end position="447"/>
    </location>
</feature>
<feature type="domain" description="KIX" evidence="24">
    <location>
        <begin position="211"/>
        <end position="292"/>
    </location>
</feature>
<dbReference type="Gene3D" id="1.20.1020.10">
    <property type="entry name" value="TAZ domain"/>
    <property type="match status" value="2"/>
</dbReference>
<dbReference type="SUPFAM" id="SSF57850">
    <property type="entry name" value="RING/U-box"/>
    <property type="match status" value="1"/>
</dbReference>
<dbReference type="InterPro" id="IPR000197">
    <property type="entry name" value="Znf_TAZ"/>
</dbReference>
<dbReference type="Proteomes" id="UP000001593">
    <property type="component" value="Unassembled WGS sequence"/>
</dbReference>
<keyword evidence="8 18" id="KW-0862">Zinc</keyword>
<evidence type="ECO:0000256" key="20">
    <source>
        <dbReference type="SAM" id="MobiDB-lite"/>
    </source>
</evidence>
<evidence type="ECO:0000256" key="8">
    <source>
        <dbReference type="ARBA" id="ARBA00022833"/>
    </source>
</evidence>
<evidence type="ECO:0000259" key="25">
    <source>
        <dbReference type="PROSITE" id="PS51727"/>
    </source>
</evidence>
<dbReference type="PROSITE" id="PS51727">
    <property type="entry name" value="CBP_P300_HAT"/>
    <property type="match status" value="1"/>
</dbReference>
<dbReference type="GO" id="GO:0005667">
    <property type="term" value="C:transcription regulator complex"/>
    <property type="evidence" value="ECO:0000318"/>
    <property type="project" value="GO_Central"/>
</dbReference>
<dbReference type="Pfam" id="PF23570">
    <property type="entry name" value="PHD_P300"/>
    <property type="match status" value="1"/>
</dbReference>
<evidence type="ECO:0000256" key="5">
    <source>
        <dbReference type="ARBA" id="ARBA00022723"/>
    </source>
</evidence>
<evidence type="ECO:0000259" key="21">
    <source>
        <dbReference type="PROSITE" id="PS50014"/>
    </source>
</evidence>
<feature type="non-terminal residue" evidence="26">
    <location>
        <position position="1"/>
    </location>
</feature>
<dbReference type="InterPro" id="IPR056484">
    <property type="entry name" value="PHD_P300"/>
</dbReference>
<dbReference type="GO" id="GO:0005634">
    <property type="term" value="C:nucleus"/>
    <property type="evidence" value="ECO:0007669"/>
    <property type="project" value="UniProtKB-SubCell"/>
</dbReference>
<organism evidence="26 27">
    <name type="scientific">Nematostella vectensis</name>
    <name type="common">Starlet sea anemone</name>
    <dbReference type="NCBI Taxonomy" id="45351"/>
    <lineage>
        <taxon>Eukaryota</taxon>
        <taxon>Metazoa</taxon>
        <taxon>Cnidaria</taxon>
        <taxon>Anthozoa</taxon>
        <taxon>Hexacorallia</taxon>
        <taxon>Actiniaria</taxon>
        <taxon>Edwardsiidae</taxon>
        <taxon>Nematostella</taxon>
    </lineage>
</organism>
<accession>A7S640</accession>
<dbReference type="Gene3D" id="1.10.246.20">
    <property type="entry name" value="Coactivator CBP, KIX domain"/>
    <property type="match status" value="1"/>
</dbReference>
<feature type="domain" description="ZZ-type" evidence="23">
    <location>
        <begin position="1277"/>
        <end position="1325"/>
    </location>
</feature>
<evidence type="ECO:0000313" key="27">
    <source>
        <dbReference type="Proteomes" id="UP000001593"/>
    </source>
</evidence>
<sequence>ADPEKRRLIQQQLVLLLHAHKCQRREQQAANGEMKSCNLPHCRTMKNVLNHMTTCTAGKTCQVAHCASSRQIISHWKNCMRQDCPVCLPLKHASDRRISQGRAPKLLLLFLLQGHLIAETTRNNLFMGCKSHQLFSQKKEKKLLSMRRNGKKDTRMGGNRSFGETTSGTSRYFCCATINTGQMLLVIPPVLFLVSVLMIDLFPSTGSAANRGPKEWHSHVTQDLRTHLVHKLVTAIFPTPVNDPTAMRDKRMCNLLNYARKVEGDMYETANCKEEYYHLLAEKIYKIQKELEEKRQRRLLAQMRTTAAPQVGQNQGDNPVKSSYFGFVLAPFHQMNGDPSASQTLRSAQVAAVEAAQQHRQQPQTQAQSNFSDLLSQLSPQPPCSMAGMPTASAPQLQSSMSSQQQQPQQHQISAQQQLQQQQHQQQQLLQQQQQQQSQMPPQSSQSMTGGQNNTQSLTGQGQGKNQMPSPATPQSMSSEKPSYPQSPKPSTGKGAVPSPSPQRPASSMGKPDTIEKQGITPVSESASSTSQPQKNQKSVSFCHASMYSDPSQAQSSPSPAQGTAQPVVKTEEDVKPVITMAPASQAVTQSASPHTTSSPALPIAGTVRFPFRKGGFLRHLMIKMTMGELPFFCRLDEKTMLLAYSFLHNYLEFKSVSCLEIALFLPEELRLALMPTLEKLYKQEPESLPFRSPVDPKLLGCLDYFEIVRNPMDLSTIKRKLDNGQYKNPWEYCDDVWLMFDNAWLYNRKTSRVYKYCTKLSEVFESEIDPVMKLLGYCCGRKYVFHPQVLCCFGKQLCTITRDTAYYTYQNRQEIVTFPKCFNEIQGDMVNLGEDPTLQQSLIPKDQFVKLKNDHLDVEPFVECIDCGRKVHQICVLHHDLIWPTGYQCDACLNKRGVKKKENKYTARRLQHTRLGEKIETRVNTFLQKQGCPAEVTIRVVSSVQKQAEIKPGMKTRYEGSGQLPEYFPYQAKALFAFEEIDGTDVCFFGMHVQEYGSDCQQPNTRRVYVSYLDSVHFFQPRQLRTAVYHEILIGYLEHVGQIGFQMAHIWACPPSEGDDYIFHCHPPEQKIPKHKRLVDWYKKMLDKAIMDKVVIEYKDILKQASDDGLTNPKELPYFDGDFWPNALEDSIRELDQEEEERKANAAAAEASGKEGSKVKGNSKRSNSKKGTKSKAGSRKLSKKINGPSMELCDLSQRLYSTMEKHREVFFVIRLNGRKTPDTSDPDPMMTCDLMDGRDAFLTLARDKHYEFSSNRRAQFSTMAMLVELHNQGNDRFVYTCNLCKRPVETRYHCNECEDYDLCVPCYDEKGHEHKMERLGFDLDVEQQSQPSKDGQPQKMNAQEERRLKIQRCIQSLVHATHCRDINCTMLSCAKMKRVVEHTKSCRKKTSGGCRICQELIHLCCYHAKHCMERECVVPFCRHIKAKLRQQQLQQRFNQQQTLRRRMALM</sequence>
<dbReference type="Pfam" id="PF00439">
    <property type="entry name" value="Bromodomain"/>
    <property type="match status" value="1"/>
</dbReference>
<dbReference type="InterPro" id="IPR031162">
    <property type="entry name" value="CBP_P300_HAT"/>
</dbReference>
<dbReference type="EC" id="2.3.1.48" evidence="2"/>
<dbReference type="PROSITE" id="PS50134">
    <property type="entry name" value="ZF_TAZ"/>
    <property type="match status" value="2"/>
</dbReference>
<feature type="compositionally biased region" description="Polar residues" evidence="20">
    <location>
        <begin position="448"/>
        <end position="490"/>
    </location>
</feature>
<proteinExistence type="predicted"/>
<dbReference type="InterPro" id="IPR013178">
    <property type="entry name" value="Histone_AcTrfase_Rtt109/CBP"/>
</dbReference>
<keyword evidence="15" id="KW-0012">Acyltransferase</keyword>
<dbReference type="GO" id="GO:0000123">
    <property type="term" value="C:histone acetyltransferase complex"/>
    <property type="evidence" value="ECO:0000318"/>
    <property type="project" value="GO_Central"/>
</dbReference>
<dbReference type="InterPro" id="IPR043145">
    <property type="entry name" value="Znf_ZZ_sf"/>
</dbReference>
<dbReference type="eggNOG" id="KOG1778">
    <property type="taxonomic scope" value="Eukaryota"/>
</dbReference>
<feature type="region of interest" description="Disordered" evidence="20">
    <location>
        <begin position="338"/>
        <end position="570"/>
    </location>
</feature>
<reference evidence="26 27" key="1">
    <citation type="journal article" date="2007" name="Science">
        <title>Sea anemone genome reveals ancestral eumetazoan gene repertoire and genomic organization.</title>
        <authorList>
            <person name="Putnam N.H."/>
            <person name="Srivastava M."/>
            <person name="Hellsten U."/>
            <person name="Dirks B."/>
            <person name="Chapman J."/>
            <person name="Salamov A."/>
            <person name="Terry A."/>
            <person name="Shapiro H."/>
            <person name="Lindquist E."/>
            <person name="Kapitonov V.V."/>
            <person name="Jurka J."/>
            <person name="Genikhovich G."/>
            <person name="Grigoriev I.V."/>
            <person name="Lucas S.M."/>
            <person name="Steele R.E."/>
            <person name="Finnerty J.R."/>
            <person name="Technau U."/>
            <person name="Martindale M.Q."/>
            <person name="Rokhsar D.S."/>
        </authorList>
    </citation>
    <scope>NUCLEOTIDE SEQUENCE [LARGE SCALE GENOMIC DNA]</scope>
    <source>
        <strain evidence="27">CH2 X CH6</strain>
    </source>
</reference>
<dbReference type="FunFam" id="1.20.1020.10:FF:000002">
    <property type="entry name" value="E1A binding protein p300"/>
    <property type="match status" value="1"/>
</dbReference>
<dbReference type="InterPro" id="IPR000433">
    <property type="entry name" value="Znf_ZZ"/>
</dbReference>
<dbReference type="InterPro" id="IPR013083">
    <property type="entry name" value="Znf_RING/FYVE/PHD"/>
</dbReference>
<feature type="domain" description="TAZ-type" evidence="22">
    <location>
        <begin position="2"/>
        <end position="90"/>
    </location>
</feature>
<dbReference type="CDD" id="cd15802">
    <property type="entry name" value="RING_CBP-p300"/>
    <property type="match status" value="1"/>
</dbReference>
<dbReference type="Pfam" id="PF02135">
    <property type="entry name" value="zf-TAZ"/>
    <property type="match status" value="2"/>
</dbReference>
<evidence type="ECO:0000256" key="1">
    <source>
        <dbReference type="ARBA" id="ARBA00004123"/>
    </source>
</evidence>
<comment type="subcellular location">
    <subcellularLocation>
        <location evidence="1">Nucleus</location>
    </subcellularLocation>
</comment>
<dbReference type="PROSITE" id="PS01357">
    <property type="entry name" value="ZF_ZZ_1"/>
    <property type="match status" value="1"/>
</dbReference>
<dbReference type="InterPro" id="IPR003101">
    <property type="entry name" value="KIX_dom"/>
</dbReference>
<evidence type="ECO:0000256" key="6">
    <source>
        <dbReference type="ARBA" id="ARBA00022737"/>
    </source>
</evidence>
<feature type="domain" description="TAZ-type" evidence="22">
    <location>
        <begin position="1344"/>
        <end position="1425"/>
    </location>
</feature>
<keyword evidence="7 19" id="KW-0863">Zinc-finger</keyword>
<dbReference type="Pfam" id="PF00569">
    <property type="entry name" value="ZZ"/>
    <property type="match status" value="1"/>
</dbReference>
<evidence type="ECO:0000256" key="12">
    <source>
        <dbReference type="ARBA" id="ARBA00023159"/>
    </source>
</evidence>
<keyword evidence="4" id="KW-0808">Transferase</keyword>
<dbReference type="GO" id="GO:0004402">
    <property type="term" value="F:histone acetyltransferase activity"/>
    <property type="evidence" value="ECO:0000318"/>
    <property type="project" value="GO_Central"/>
</dbReference>
<keyword evidence="3" id="KW-0488">Methylation</keyword>
<keyword evidence="5 18" id="KW-0479">Metal-binding</keyword>
<feature type="compositionally biased region" description="Basic residues" evidence="20">
    <location>
        <begin position="1162"/>
        <end position="1184"/>
    </location>
</feature>
<dbReference type="Gene3D" id="1.20.920.10">
    <property type="entry name" value="Bromodomain-like"/>
    <property type="match status" value="1"/>
</dbReference>
<dbReference type="HOGENOM" id="CLU_000162_4_0_1"/>
<dbReference type="EMBL" id="DS469586">
    <property type="protein sequence ID" value="EDO40753.1"/>
    <property type="molecule type" value="Genomic_DNA"/>
</dbReference>
<evidence type="ECO:0000256" key="10">
    <source>
        <dbReference type="ARBA" id="ARBA00023015"/>
    </source>
</evidence>
<dbReference type="PANTHER" id="PTHR13808:SF1">
    <property type="entry name" value="HISTONE ACETYLTRANSFERASE"/>
    <property type="match status" value="1"/>
</dbReference>
<keyword evidence="14" id="KW-0539">Nucleus</keyword>